<evidence type="ECO:0000256" key="6">
    <source>
        <dbReference type="ARBA" id="ARBA00022617"/>
    </source>
</evidence>
<keyword evidence="5" id="KW-1003">Cell membrane</keyword>
<dbReference type="GO" id="GO:0009055">
    <property type="term" value="F:electron transfer activity"/>
    <property type="evidence" value="ECO:0007669"/>
    <property type="project" value="InterPro"/>
</dbReference>
<evidence type="ECO:0000256" key="7">
    <source>
        <dbReference type="ARBA" id="ARBA00022692"/>
    </source>
</evidence>
<evidence type="ECO:0000256" key="9">
    <source>
        <dbReference type="ARBA" id="ARBA00022982"/>
    </source>
</evidence>
<feature type="transmembrane region" description="Helical" evidence="13">
    <location>
        <begin position="119"/>
        <end position="141"/>
    </location>
</feature>
<comment type="subcellular location">
    <subcellularLocation>
        <location evidence="2">Cell membrane</location>
        <topology evidence="2">Multi-pass membrane protein</topology>
    </subcellularLocation>
</comment>
<dbReference type="KEGG" id="wsu:WS0027"/>
<feature type="chain" id="PRO_5004161215" evidence="14">
    <location>
        <begin position="20"/>
        <end position="306"/>
    </location>
</feature>
<dbReference type="PANTHER" id="PTHR30074">
    <property type="entry name" value="FORMATE DEHYDROGENASE, NITRATE-INDUCIBLE, CYTOCHROME B556 FDN SUBUNIT"/>
    <property type="match status" value="1"/>
</dbReference>
<evidence type="ECO:0000256" key="14">
    <source>
        <dbReference type="SAM" id="SignalP"/>
    </source>
</evidence>
<feature type="domain" description="Cytochrome b561 bacterial/Ni-hydrogenase" evidence="15">
    <location>
        <begin position="113"/>
        <end position="280"/>
    </location>
</feature>
<keyword evidence="10 13" id="KW-1133">Transmembrane helix</keyword>
<dbReference type="KEGG" id="wsu:WS1148"/>
<dbReference type="GO" id="GO:0009061">
    <property type="term" value="P:anaerobic respiration"/>
    <property type="evidence" value="ECO:0007669"/>
    <property type="project" value="TreeGrafter"/>
</dbReference>
<keyword evidence="9" id="KW-0249">Electron transport</keyword>
<reference evidence="16" key="2">
    <citation type="journal article" date="1991" name="Arch. Microbiol.">
        <title>Cloning and nucleotide sequence of the structural genes encoding the formate dehydrogenase of Wolinella succinogenes.</title>
        <authorList>
            <person name="Bokranz M."/>
            <person name="Gutmann M."/>
            <person name="Kortner C."/>
            <person name="Kojro E."/>
            <person name="Fahrenholz F."/>
            <person name="Lauterbach F."/>
            <person name="Korger A."/>
        </authorList>
    </citation>
    <scope>NUCLEOTIDE SEQUENCE</scope>
</reference>
<keyword evidence="6" id="KW-0349">Heme</keyword>
<evidence type="ECO:0000256" key="1">
    <source>
        <dbReference type="ARBA" id="ARBA00001971"/>
    </source>
</evidence>
<organism evidence="16">
    <name type="scientific">Wolinella succinogenes</name>
    <dbReference type="NCBI Taxonomy" id="844"/>
    <lineage>
        <taxon>Bacteria</taxon>
        <taxon>Pseudomonadati</taxon>
        <taxon>Campylobacterota</taxon>
        <taxon>Epsilonproteobacteria</taxon>
        <taxon>Campylobacterales</taxon>
        <taxon>Helicobacteraceae</taxon>
        <taxon>Wolinella</taxon>
    </lineage>
</organism>
<dbReference type="SUPFAM" id="SSF81342">
    <property type="entry name" value="Transmembrane di-heme cytochromes"/>
    <property type="match status" value="1"/>
</dbReference>
<evidence type="ECO:0000256" key="10">
    <source>
        <dbReference type="ARBA" id="ARBA00022989"/>
    </source>
</evidence>
<protein>
    <submittedName>
        <fullName evidence="16">Formate dehydrogenase</fullName>
    </submittedName>
</protein>
<feature type="transmembrane region" description="Helical" evidence="13">
    <location>
        <begin position="247"/>
        <end position="272"/>
    </location>
</feature>
<dbReference type="Pfam" id="PF01292">
    <property type="entry name" value="Ni_hydr_CYTB"/>
    <property type="match status" value="1"/>
</dbReference>
<reference evidence="16" key="1">
    <citation type="submission" date="1990-07" db="EMBL/GenBank/DDBJ databases">
        <authorList>
            <person name="Kroeger A."/>
        </authorList>
    </citation>
    <scope>NUCLEOTIDE SEQUENCE</scope>
</reference>
<evidence type="ECO:0000256" key="11">
    <source>
        <dbReference type="ARBA" id="ARBA00023004"/>
    </source>
</evidence>
<keyword evidence="14" id="KW-0732">Signal</keyword>
<dbReference type="GO" id="GO:0009326">
    <property type="term" value="C:formate dehydrogenase complex"/>
    <property type="evidence" value="ECO:0007669"/>
    <property type="project" value="InterPro"/>
</dbReference>
<keyword evidence="12 13" id="KW-0472">Membrane</keyword>
<dbReference type="InterPro" id="IPR016174">
    <property type="entry name" value="Di-haem_cyt_TM"/>
</dbReference>
<dbReference type="PANTHER" id="PTHR30074:SF6">
    <property type="entry name" value="FORMATE DEHYDROGENASE GAMMA SUBUNIT"/>
    <property type="match status" value="1"/>
</dbReference>
<dbReference type="GO" id="GO:0015944">
    <property type="term" value="P:formate oxidation"/>
    <property type="evidence" value="ECO:0007669"/>
    <property type="project" value="TreeGrafter"/>
</dbReference>
<dbReference type="EMBL" id="X54057">
    <property type="protein sequence ID" value="CAA37991.1"/>
    <property type="molecule type" value="Genomic_DNA"/>
</dbReference>
<accession>P28180</accession>
<name>P28180_WOLSC</name>
<dbReference type="NCBIfam" id="TIGR01583">
    <property type="entry name" value="formate-DH-gamm"/>
    <property type="match status" value="1"/>
</dbReference>
<keyword evidence="7 13" id="KW-0812">Transmembrane</keyword>
<gene>
    <name evidence="16" type="primary">fdhC</name>
</gene>
<evidence type="ECO:0000256" key="12">
    <source>
        <dbReference type="ARBA" id="ARBA00023136"/>
    </source>
</evidence>
<keyword evidence="8" id="KW-0479">Metal-binding</keyword>
<dbReference type="Gene3D" id="1.20.950.20">
    <property type="entry name" value="Transmembrane di-heme cytochromes, Chain C"/>
    <property type="match status" value="1"/>
</dbReference>
<evidence type="ECO:0000259" key="15">
    <source>
        <dbReference type="Pfam" id="PF01292"/>
    </source>
</evidence>
<dbReference type="PIR" id="S18215">
    <property type="entry name" value="S18215"/>
</dbReference>
<evidence type="ECO:0000313" key="16">
    <source>
        <dbReference type="EMBL" id="CAA37991.1"/>
    </source>
</evidence>
<feature type="transmembrane region" description="Helical" evidence="13">
    <location>
        <begin position="214"/>
        <end position="235"/>
    </location>
</feature>
<dbReference type="KEGG" id="wsu:WS0736"/>
<proteinExistence type="inferred from homology"/>
<evidence type="ECO:0000256" key="8">
    <source>
        <dbReference type="ARBA" id="ARBA00022723"/>
    </source>
</evidence>
<sequence>MKKPLLPLLSLLGALGAQASENLKEPLDFSYNTQIYGKPMIEAIPTWGSGGILGLGEIGGIGGLGELFTFLQSGYFALIFLAIIIAIPLVFLGHYMVIGPKRFSHEGKKIKVFNTFNIMVHWIAGIPFVLLCITGLLMVFGDALGGGAFIRFARDVHGLATIIFAIFGPLMFIMWVKHALFKMYDIDWMLILGGYLSKVKRPIPAGKFNAGQKMWFWVCTMGGFFMVYSGYVMFFQEGNIETLRLMAILHNVVGFAVVALLMTHIYMAAFAIEGALHSILDGHMGEEEVAILHSFYYKELQAEGKV</sequence>
<feature type="transmembrane region" description="Helical" evidence="13">
    <location>
        <begin position="156"/>
        <end position="176"/>
    </location>
</feature>
<dbReference type="OMA" id="DIVWAKN"/>
<dbReference type="GO" id="GO:0008863">
    <property type="term" value="F:formate dehydrogenase (NAD+) activity"/>
    <property type="evidence" value="ECO:0007669"/>
    <property type="project" value="InterPro"/>
</dbReference>
<comment type="cofactor">
    <cofactor evidence="1">
        <name>heme</name>
        <dbReference type="ChEBI" id="CHEBI:30413"/>
    </cofactor>
</comment>
<dbReference type="SMR" id="P28180"/>
<evidence type="ECO:0000256" key="4">
    <source>
        <dbReference type="ARBA" id="ARBA00022448"/>
    </source>
</evidence>
<keyword evidence="11" id="KW-0408">Iron</keyword>
<evidence type="ECO:0000256" key="13">
    <source>
        <dbReference type="SAM" id="Phobius"/>
    </source>
</evidence>
<dbReference type="OrthoDB" id="9790598at2"/>
<feature type="transmembrane region" description="Helical" evidence="13">
    <location>
        <begin position="75"/>
        <end position="98"/>
    </location>
</feature>
<dbReference type="GO" id="GO:0036397">
    <property type="term" value="F:formate dehydrogenase (quinone) activity"/>
    <property type="evidence" value="ECO:0007669"/>
    <property type="project" value="TreeGrafter"/>
</dbReference>
<dbReference type="AlphaFoldDB" id="P28180"/>
<dbReference type="RefSeq" id="WP_011138000.1">
    <property type="nucleotide sequence ID" value="NZ_LR134366.1"/>
</dbReference>
<dbReference type="InterPro" id="IPR011577">
    <property type="entry name" value="Cyt_b561_bac/Ni-Hgenase"/>
</dbReference>
<dbReference type="GO" id="GO:0005886">
    <property type="term" value="C:plasma membrane"/>
    <property type="evidence" value="ECO:0007669"/>
    <property type="project" value="UniProtKB-SubCell"/>
</dbReference>
<comment type="similarity">
    <text evidence="3">Belongs to the formate dehydrogenase gamma subunit family.</text>
</comment>
<dbReference type="InterPro" id="IPR006471">
    <property type="entry name" value="Formate_DH_gsu"/>
</dbReference>
<keyword evidence="4" id="KW-0813">Transport</keyword>
<dbReference type="InterPro" id="IPR051817">
    <property type="entry name" value="FDH_cytochrome_b556_subunit"/>
</dbReference>
<evidence type="ECO:0000256" key="3">
    <source>
        <dbReference type="ARBA" id="ARBA00010747"/>
    </source>
</evidence>
<dbReference type="GO" id="GO:0046872">
    <property type="term" value="F:metal ion binding"/>
    <property type="evidence" value="ECO:0007669"/>
    <property type="project" value="UniProtKB-KW"/>
</dbReference>
<feature type="signal peptide" evidence="14">
    <location>
        <begin position="1"/>
        <end position="19"/>
    </location>
</feature>
<evidence type="ECO:0000256" key="5">
    <source>
        <dbReference type="ARBA" id="ARBA00022475"/>
    </source>
</evidence>
<dbReference type="GO" id="GO:0022904">
    <property type="term" value="P:respiratory electron transport chain"/>
    <property type="evidence" value="ECO:0007669"/>
    <property type="project" value="InterPro"/>
</dbReference>
<evidence type="ECO:0000256" key="2">
    <source>
        <dbReference type="ARBA" id="ARBA00004651"/>
    </source>
</evidence>